<dbReference type="RefSeq" id="WP_083143688.1">
    <property type="nucleotide sequence ID" value="NZ_MVID01000009.1"/>
</dbReference>
<dbReference type="SUPFAM" id="SSF75304">
    <property type="entry name" value="Amidase signature (AS) enzymes"/>
    <property type="match status" value="1"/>
</dbReference>
<dbReference type="AlphaFoldDB" id="A0A375YLS3"/>
<proteinExistence type="predicted"/>
<evidence type="ECO:0000313" key="2">
    <source>
        <dbReference type="EMBL" id="SRX82090.1"/>
    </source>
</evidence>
<dbReference type="Gene3D" id="3.90.1300.10">
    <property type="entry name" value="Amidase signature (AS) domain"/>
    <property type="match status" value="1"/>
</dbReference>
<organism evidence="2 3">
    <name type="scientific">Mycolicibacterium parafortuitum</name>
    <name type="common">Mycobacterium parafortuitum</name>
    <dbReference type="NCBI Taxonomy" id="39692"/>
    <lineage>
        <taxon>Bacteria</taxon>
        <taxon>Bacillati</taxon>
        <taxon>Actinomycetota</taxon>
        <taxon>Actinomycetes</taxon>
        <taxon>Mycobacteriales</taxon>
        <taxon>Mycobacteriaceae</taxon>
        <taxon>Mycolicibacterium</taxon>
    </lineage>
</organism>
<sequence>MTDAESVVRQRYREWGRGGLNVVRELAIQRERQPVWPQRPAMETRSAAPRLAHTEAEKLAQARRLGWLLDDAQYSQQNGVPAGLAIAVKDNIDVAGFLTRNGTPGARWRTPVVSAPAWDVLARAGGWCVGKTAMHEMAWGVTTAALPGPIDAERMTGGSSGGSAAVVAAGAVRAALGTDTGGSIRIPSALCGVVGLRPTHGAIETAGITALAAQQDVVGPIAADVETAAMLFEILAARAVVPAAGGIRDQRIGVLARTGRLTTDVAAAYEATLVLLAEAGAELIEIDTALPRVTASVSLLRMLISADTLYGDEVRRDPRGHGPEARALLTLGAEFATATDVVDRAAAAVKVQTSELFARHRLDVMLTPTCPCVAPKRPATTIGIGGRNEHVDAALTRFTAWAAVAGIPALSVPASTPRRLPAGVQIMAPPDREDACVRTALTIEEFTAQPKGDQ</sequence>
<dbReference type="Proteomes" id="UP000252008">
    <property type="component" value="Unassembled WGS sequence"/>
</dbReference>
<dbReference type="STRING" id="39692.BST38_12835"/>
<dbReference type="PANTHER" id="PTHR11895">
    <property type="entry name" value="TRANSAMIDASE"/>
    <property type="match status" value="1"/>
</dbReference>
<evidence type="ECO:0000313" key="3">
    <source>
        <dbReference type="Proteomes" id="UP000252008"/>
    </source>
</evidence>
<gene>
    <name evidence="2" type="ORF">MPP7335_03848</name>
</gene>
<dbReference type="GO" id="GO:0016740">
    <property type="term" value="F:transferase activity"/>
    <property type="evidence" value="ECO:0007669"/>
    <property type="project" value="UniProtKB-KW"/>
</dbReference>
<dbReference type="InterPro" id="IPR020556">
    <property type="entry name" value="Amidase_CS"/>
</dbReference>
<dbReference type="PROSITE" id="PS00571">
    <property type="entry name" value="AMIDASES"/>
    <property type="match status" value="1"/>
</dbReference>
<feature type="domain" description="Amidase" evidence="1">
    <location>
        <begin position="72"/>
        <end position="436"/>
    </location>
</feature>
<dbReference type="InterPro" id="IPR036928">
    <property type="entry name" value="AS_sf"/>
</dbReference>
<accession>A0A375YLS3</accession>
<keyword evidence="3" id="KW-1185">Reference proteome</keyword>
<dbReference type="EMBL" id="UEGS01000001">
    <property type="protein sequence ID" value="SRX82090.1"/>
    <property type="molecule type" value="Genomic_DNA"/>
</dbReference>
<dbReference type="InterPro" id="IPR023631">
    <property type="entry name" value="Amidase_dom"/>
</dbReference>
<name>A0A375YLS3_MYCPF</name>
<keyword evidence="2" id="KW-0808">Transferase</keyword>
<dbReference type="InterPro" id="IPR000120">
    <property type="entry name" value="Amidase"/>
</dbReference>
<evidence type="ECO:0000259" key="1">
    <source>
        <dbReference type="Pfam" id="PF01425"/>
    </source>
</evidence>
<dbReference type="Pfam" id="PF01425">
    <property type="entry name" value="Amidase"/>
    <property type="match status" value="1"/>
</dbReference>
<reference evidence="2 3" key="1">
    <citation type="submission" date="2018-05" db="EMBL/GenBank/DDBJ databases">
        <authorList>
            <consortium name="IHU Genomes"/>
        </authorList>
    </citation>
    <scope>NUCLEOTIDE SEQUENCE [LARGE SCALE GENOMIC DNA]</scope>
    <source>
        <strain evidence="2 3">P7335</strain>
    </source>
</reference>
<dbReference type="PANTHER" id="PTHR11895:SF67">
    <property type="entry name" value="AMIDASE DOMAIN-CONTAINING PROTEIN"/>
    <property type="match status" value="1"/>
</dbReference>
<protein>
    <submittedName>
        <fullName evidence="2">Glutamyl-tRNA(Gln) amidotransferase subunit A [Bordetella petrii DSM]</fullName>
    </submittedName>
</protein>